<dbReference type="Proteomes" id="UP001145087">
    <property type="component" value="Unassembled WGS sequence"/>
</dbReference>
<name>A0A9X3F797_9BACT</name>
<evidence type="ECO:0000313" key="2">
    <source>
        <dbReference type="Proteomes" id="UP001145087"/>
    </source>
</evidence>
<sequence length="364" mass="42840">MLQNYINQLVEDLLDAATNPPSPHYIESPPHMKQTPDISELALVPFKPISELVGIQSEFFPDMMDLNTNQCKQVNDAIFKVFDSLHLELVDEPPGLPPEILYDVLTTNWQHPVQYLPLSGMDVELCSRDPLTCPYGDYCNCSGDMDEEEEIPTRFEKIIPKITESIDARFICYINPETLEIEKISKTLMDDMYKYKLTPGYILEDEKLKHENWNQYYVFEPLESHESFKIMEVFVEALEDKKFSEQLLETLNHEKPFANFKWKIDTSSYQQTWLDFKQKWLENHVKQIIWAEINRVSFFDEEINSFYNEDGTTIDPENVPVPSLCVICQNSMADDWEENLLCLINRNDKRNDDDFRCRIFRKIN</sequence>
<dbReference type="InterPro" id="IPR005361">
    <property type="entry name" value="UPF0158"/>
</dbReference>
<keyword evidence="2" id="KW-1185">Reference proteome</keyword>
<protein>
    <submittedName>
        <fullName evidence="1">Uncharacterized protein</fullName>
    </submittedName>
</protein>
<dbReference type="RefSeq" id="WP_343334178.1">
    <property type="nucleotide sequence ID" value="NZ_JAPOHD010000029.1"/>
</dbReference>
<dbReference type="AlphaFoldDB" id="A0A9X3F797"/>
<organism evidence="1 2">
    <name type="scientific">Draconibacterium aestuarii</name>
    <dbReference type="NCBI Taxonomy" id="2998507"/>
    <lineage>
        <taxon>Bacteria</taxon>
        <taxon>Pseudomonadati</taxon>
        <taxon>Bacteroidota</taxon>
        <taxon>Bacteroidia</taxon>
        <taxon>Marinilabiliales</taxon>
        <taxon>Prolixibacteraceae</taxon>
        <taxon>Draconibacterium</taxon>
    </lineage>
</organism>
<comment type="caution">
    <text evidence="1">The sequence shown here is derived from an EMBL/GenBank/DDBJ whole genome shotgun (WGS) entry which is preliminary data.</text>
</comment>
<dbReference type="Pfam" id="PF03682">
    <property type="entry name" value="UPF0158"/>
    <property type="match status" value="1"/>
</dbReference>
<proteinExistence type="predicted"/>
<reference evidence="1" key="1">
    <citation type="submission" date="2022-11" db="EMBL/GenBank/DDBJ databases">
        <title>Marilongibacter aestuarii gen. nov., sp. nov., isolated from tidal flat sediment.</title>
        <authorList>
            <person name="Jiayan W."/>
        </authorList>
    </citation>
    <scope>NUCLEOTIDE SEQUENCE</scope>
    <source>
        <strain evidence="1">Z1-6</strain>
    </source>
</reference>
<accession>A0A9X3F797</accession>
<gene>
    <name evidence="1" type="ORF">OU798_15955</name>
</gene>
<evidence type="ECO:0000313" key="1">
    <source>
        <dbReference type="EMBL" id="MCY1721849.1"/>
    </source>
</evidence>
<dbReference type="EMBL" id="JAPOHD010000029">
    <property type="protein sequence ID" value="MCY1721849.1"/>
    <property type="molecule type" value="Genomic_DNA"/>
</dbReference>